<proteinExistence type="predicted"/>
<dbReference type="Proteomes" id="UP000188318">
    <property type="component" value="Unassembled WGS sequence"/>
</dbReference>
<organism evidence="1 2">
    <name type="scientific">Aspergillus carbonarius (strain ITEM 5010)</name>
    <dbReference type="NCBI Taxonomy" id="602072"/>
    <lineage>
        <taxon>Eukaryota</taxon>
        <taxon>Fungi</taxon>
        <taxon>Dikarya</taxon>
        <taxon>Ascomycota</taxon>
        <taxon>Pezizomycotina</taxon>
        <taxon>Eurotiomycetes</taxon>
        <taxon>Eurotiomycetidae</taxon>
        <taxon>Eurotiales</taxon>
        <taxon>Aspergillaceae</taxon>
        <taxon>Aspergillus</taxon>
        <taxon>Aspergillus subgen. Circumdati</taxon>
    </lineage>
</organism>
<dbReference type="VEuPathDB" id="FungiDB:ASPCADRAFT_11279"/>
<evidence type="ECO:0000313" key="1">
    <source>
        <dbReference type="EMBL" id="OOF89809.1"/>
    </source>
</evidence>
<accession>A0A1R3R5Q6</accession>
<protein>
    <submittedName>
        <fullName evidence="1">Uncharacterized protein</fullName>
    </submittedName>
</protein>
<gene>
    <name evidence="1" type="ORF">ASPCADRAFT_11279</name>
</gene>
<sequence length="63" mass="6845">MGRLARTWTLFTTSGDDPPSSCGTKIQDEGSCPPFVQQGPHALLRWQILRVSSCLSSVSPKPD</sequence>
<dbReference type="EMBL" id="KV907738">
    <property type="protein sequence ID" value="OOF89809.1"/>
    <property type="molecule type" value="Genomic_DNA"/>
</dbReference>
<reference evidence="2" key="1">
    <citation type="journal article" date="2017" name="Genome Biol.">
        <title>Comparative genomics reveals high biological diversity and specific adaptations in the industrially and medically important fungal genus Aspergillus.</title>
        <authorList>
            <person name="de Vries R.P."/>
            <person name="Riley R."/>
            <person name="Wiebenga A."/>
            <person name="Aguilar-Osorio G."/>
            <person name="Amillis S."/>
            <person name="Uchima C.A."/>
            <person name="Anderluh G."/>
            <person name="Asadollahi M."/>
            <person name="Askin M."/>
            <person name="Barry K."/>
            <person name="Battaglia E."/>
            <person name="Bayram O."/>
            <person name="Benocci T."/>
            <person name="Braus-Stromeyer S.A."/>
            <person name="Caldana C."/>
            <person name="Canovas D."/>
            <person name="Cerqueira G.C."/>
            <person name="Chen F."/>
            <person name="Chen W."/>
            <person name="Choi C."/>
            <person name="Clum A."/>
            <person name="Dos Santos R.A."/>
            <person name="Damasio A.R."/>
            <person name="Diallinas G."/>
            <person name="Emri T."/>
            <person name="Fekete E."/>
            <person name="Flipphi M."/>
            <person name="Freyberg S."/>
            <person name="Gallo A."/>
            <person name="Gournas C."/>
            <person name="Habgood R."/>
            <person name="Hainaut M."/>
            <person name="Harispe M.L."/>
            <person name="Henrissat B."/>
            <person name="Hilden K.S."/>
            <person name="Hope R."/>
            <person name="Hossain A."/>
            <person name="Karabika E."/>
            <person name="Karaffa L."/>
            <person name="Karanyi Z."/>
            <person name="Krasevec N."/>
            <person name="Kuo A."/>
            <person name="Kusch H."/>
            <person name="LaButti K."/>
            <person name="Lagendijk E.L."/>
            <person name="Lapidus A."/>
            <person name="Levasseur A."/>
            <person name="Lindquist E."/>
            <person name="Lipzen A."/>
            <person name="Logrieco A.F."/>
            <person name="MacCabe A."/>
            <person name="Maekelae M.R."/>
            <person name="Malavazi I."/>
            <person name="Melin P."/>
            <person name="Meyer V."/>
            <person name="Mielnichuk N."/>
            <person name="Miskei M."/>
            <person name="Molnar A.P."/>
            <person name="Mule G."/>
            <person name="Ngan C.Y."/>
            <person name="Orejas M."/>
            <person name="Orosz E."/>
            <person name="Ouedraogo J.P."/>
            <person name="Overkamp K.M."/>
            <person name="Park H.-S."/>
            <person name="Perrone G."/>
            <person name="Piumi F."/>
            <person name="Punt P.J."/>
            <person name="Ram A.F."/>
            <person name="Ramon A."/>
            <person name="Rauscher S."/>
            <person name="Record E."/>
            <person name="Riano-Pachon D.M."/>
            <person name="Robert V."/>
            <person name="Roehrig J."/>
            <person name="Ruller R."/>
            <person name="Salamov A."/>
            <person name="Salih N.S."/>
            <person name="Samson R.A."/>
            <person name="Sandor E."/>
            <person name="Sanguinetti M."/>
            <person name="Schuetze T."/>
            <person name="Sepcic K."/>
            <person name="Shelest E."/>
            <person name="Sherlock G."/>
            <person name="Sophianopoulou V."/>
            <person name="Squina F.M."/>
            <person name="Sun H."/>
            <person name="Susca A."/>
            <person name="Todd R.B."/>
            <person name="Tsang A."/>
            <person name="Unkles S.E."/>
            <person name="van de Wiele N."/>
            <person name="van Rossen-Uffink D."/>
            <person name="Oliveira J.V."/>
            <person name="Vesth T.C."/>
            <person name="Visser J."/>
            <person name="Yu J.-H."/>
            <person name="Zhou M."/>
            <person name="Andersen M.R."/>
            <person name="Archer D.B."/>
            <person name="Baker S.E."/>
            <person name="Benoit I."/>
            <person name="Brakhage A.A."/>
            <person name="Braus G.H."/>
            <person name="Fischer R."/>
            <person name="Frisvad J.C."/>
            <person name="Goldman G.H."/>
            <person name="Houbraken J."/>
            <person name="Oakley B."/>
            <person name="Pocsi I."/>
            <person name="Scazzocchio C."/>
            <person name="Seiboth B."/>
            <person name="vanKuyk P.A."/>
            <person name="Wortman J."/>
            <person name="Dyer P.S."/>
            <person name="Grigoriev I.V."/>
        </authorList>
    </citation>
    <scope>NUCLEOTIDE SEQUENCE [LARGE SCALE GENOMIC DNA]</scope>
    <source>
        <strain evidence="2">ITEM 5010</strain>
    </source>
</reference>
<evidence type="ECO:0000313" key="2">
    <source>
        <dbReference type="Proteomes" id="UP000188318"/>
    </source>
</evidence>
<dbReference type="AlphaFoldDB" id="A0A1R3R5Q6"/>
<keyword evidence="2" id="KW-1185">Reference proteome</keyword>
<name>A0A1R3R5Q6_ASPC5</name>